<gene>
    <name evidence="2" type="ORF">IMZ38_03100</name>
</gene>
<evidence type="ECO:0000313" key="2">
    <source>
        <dbReference type="EMBL" id="QOR95104.1"/>
    </source>
</evidence>
<dbReference type="Pfam" id="PF01997">
    <property type="entry name" value="Translin"/>
    <property type="match status" value="1"/>
</dbReference>
<evidence type="ECO:0000313" key="3">
    <source>
        <dbReference type="Proteomes" id="UP000593766"/>
    </source>
</evidence>
<accession>A0A7M1UV69</accession>
<dbReference type="GO" id="GO:0046872">
    <property type="term" value="F:metal ion binding"/>
    <property type="evidence" value="ECO:0007669"/>
    <property type="project" value="UniProtKB-KW"/>
</dbReference>
<dbReference type="Gene3D" id="1.20.58.2140">
    <property type="match status" value="1"/>
</dbReference>
<dbReference type="PANTHER" id="PTHR10741">
    <property type="entry name" value="TRANSLIN AND TRANSLIN ASSOCIATED PROTEIN X"/>
    <property type="match status" value="1"/>
</dbReference>
<dbReference type="InterPro" id="IPR036081">
    <property type="entry name" value="Translin_sf"/>
</dbReference>
<dbReference type="KEGG" id="tcs:IMZ38_03100"/>
<evidence type="ECO:0000256" key="1">
    <source>
        <dbReference type="PIRSR" id="PIRSR602848-1"/>
    </source>
</evidence>
<sequence length="201" mass="22865">MSVLRRDIETVSKMLDEKDKVREEAIRLVREIVRLSGDLISSVHAKRVENAVKILESLKARKEEFLALLSKHPDLLYSGLSYNALSEFAEAVIVYHLVLEGRMPSLEEIDVPIPAYLQGLGDVVGELRRYIVDLLDRALVEEATRYLRIMEAIYESLKRLDYPDAITPGLRHKVDVAARLVEDTRVLILTTKNSLRTLGNL</sequence>
<keyword evidence="1" id="KW-0460">Magnesium</keyword>
<proteinExistence type="predicted"/>
<dbReference type="EMBL" id="CP063144">
    <property type="protein sequence ID" value="QOR95104.1"/>
    <property type="molecule type" value="Genomic_DNA"/>
</dbReference>
<protein>
    <submittedName>
        <fullName evidence="2">Haloacid dehalogenase</fullName>
    </submittedName>
</protein>
<dbReference type="GO" id="GO:0043565">
    <property type="term" value="F:sequence-specific DNA binding"/>
    <property type="evidence" value="ECO:0007669"/>
    <property type="project" value="InterPro"/>
</dbReference>
<dbReference type="SUPFAM" id="SSF74784">
    <property type="entry name" value="Translin"/>
    <property type="match status" value="1"/>
</dbReference>
<keyword evidence="1" id="KW-0479">Metal-binding</keyword>
<dbReference type="OrthoDB" id="26985at2157"/>
<feature type="binding site" evidence="1">
    <location>
        <position position="126"/>
    </location>
    <ligand>
        <name>Mg(2+)</name>
        <dbReference type="ChEBI" id="CHEBI:18420"/>
    </ligand>
</feature>
<dbReference type="InterPro" id="IPR002848">
    <property type="entry name" value="Translin_fam"/>
</dbReference>
<dbReference type="AlphaFoldDB" id="A0A7M1UV69"/>
<feature type="binding site" evidence="1">
    <location>
        <position position="90"/>
    </location>
    <ligand>
        <name>Mg(2+)</name>
        <dbReference type="ChEBI" id="CHEBI:18420"/>
    </ligand>
</feature>
<reference evidence="2 3" key="1">
    <citation type="submission" date="2020-10" db="EMBL/GenBank/DDBJ databases">
        <title>Complete genome sequence of Thermosphaera aggregans strain 3507.</title>
        <authorList>
            <person name="Zayulina K.S."/>
            <person name="Elcheninov A.G."/>
            <person name="Toshchakov S.V."/>
            <person name="Kublanov I.V."/>
            <person name="Kochetkova T.V."/>
        </authorList>
    </citation>
    <scope>NUCLEOTIDE SEQUENCE [LARGE SCALE GENOMIC DNA]</scope>
    <source>
        <strain evidence="2 3">3507</strain>
    </source>
</reference>
<dbReference type="NCBIfam" id="NF011161">
    <property type="entry name" value="PRK14562.1-6"/>
    <property type="match status" value="1"/>
</dbReference>
<organism evidence="2 3">
    <name type="scientific">Thermosphaera chiliense</name>
    <dbReference type="NCBI Taxonomy" id="3402707"/>
    <lineage>
        <taxon>Archaea</taxon>
        <taxon>Thermoproteota</taxon>
        <taxon>Thermoprotei</taxon>
        <taxon>Desulfurococcales</taxon>
        <taxon>Desulfurococcaceae</taxon>
        <taxon>Thermosphaera</taxon>
    </lineage>
</organism>
<dbReference type="Proteomes" id="UP000593766">
    <property type="component" value="Chromosome"/>
</dbReference>
<dbReference type="CDD" id="cd14820">
    <property type="entry name" value="TRAX"/>
    <property type="match status" value="1"/>
</dbReference>
<name>A0A7M1UV69_9CREN</name>
<keyword evidence="3" id="KW-1185">Reference proteome</keyword>